<proteinExistence type="predicted"/>
<name>A0A2L2DJ77_MIMIV</name>
<evidence type="ECO:0000313" key="1">
    <source>
        <dbReference type="EMBL" id="AVG46200.1"/>
    </source>
</evidence>
<organismHost>
    <name type="scientific">Acanthamoeba polyphaga</name>
    <name type="common">Amoeba</name>
    <dbReference type="NCBI Taxonomy" id="5757"/>
</organismHost>
<accession>A0A2L2DJ77</accession>
<organism evidence="1">
    <name type="scientific">Acanthamoeba polyphaga mimivirus</name>
    <name type="common">APMV</name>
    <dbReference type="NCBI Taxonomy" id="212035"/>
    <lineage>
        <taxon>Viruses</taxon>
        <taxon>Varidnaviria</taxon>
        <taxon>Bamfordvirae</taxon>
        <taxon>Nucleocytoviricota</taxon>
        <taxon>Megaviricetes</taxon>
        <taxon>Imitervirales</taxon>
        <taxon>Mimiviridae</taxon>
        <taxon>Megamimivirinae</taxon>
        <taxon>Mimivirus</taxon>
        <taxon>Mimivirus bradfordmassiliense</taxon>
    </lineage>
</organism>
<dbReference type="Proteomes" id="UP000280369">
    <property type="component" value="Segment"/>
</dbReference>
<dbReference type="EMBL" id="MG602507">
    <property type="protein sequence ID" value="AVG46200.1"/>
    <property type="molecule type" value="Genomic_DNA"/>
</dbReference>
<protein>
    <submittedName>
        <fullName evidence="1">Uncharacterized protein</fullName>
    </submittedName>
</protein>
<reference evidence="1" key="1">
    <citation type="journal article" date="2017" name="Front. Microbiol.">
        <title>Genome Characterization of the First Mimiviruses of Lineage C Isolated in Brazil.</title>
        <authorList>
            <person name="Assis F.L."/>
            <person name="Franco-Luiz A.P.M."/>
            <person name="Dos Santos R.N."/>
            <person name="Campos F.S."/>
            <person name="Dornas F.P."/>
            <person name="Borato P.V.M."/>
            <person name="Franco A.C."/>
            <person name="Abrahao J.S."/>
            <person name="Colson P."/>
            <person name="Scola B."/>
        </authorList>
    </citation>
    <scope>NUCLEOTIDE SEQUENCE [LARGE SCALE GENOMIC DNA]</scope>
</reference>
<sequence>MNKELIDYTLDNIYNQTFYNMYPINRPIKKSKSNTFLPDNYNNAALEEQMKQDCRAKTTFVSKDFDKFI</sequence>